<organism evidence="1 2">
    <name type="scientific">Taklimakanibacter albus</name>
    <dbReference type="NCBI Taxonomy" id="2800327"/>
    <lineage>
        <taxon>Bacteria</taxon>
        <taxon>Pseudomonadati</taxon>
        <taxon>Pseudomonadota</taxon>
        <taxon>Alphaproteobacteria</taxon>
        <taxon>Hyphomicrobiales</taxon>
        <taxon>Aestuariivirgaceae</taxon>
        <taxon>Taklimakanibacter</taxon>
    </lineage>
</organism>
<name>A0ACC5R932_9HYPH</name>
<proteinExistence type="predicted"/>
<sequence>MNKTLRKLWLGDLGALRAHLKRLDPEARRLRFGGVTTDDFIDAYVDTAFRLDATIFGVFIDGEIRASAELRGIFGGMAPDAEAAFAVEGDWQDQGLGSELMDRILTTAQNRGVTRLHMICLTENARMRHIAGKFGARLSFAQGEVAGEVTPAGPTPMSLLDEFVHDAQGFVTAVFDWRR</sequence>
<dbReference type="EMBL" id="JAENHL010000007">
    <property type="protein sequence ID" value="MBK1869130.1"/>
    <property type="molecule type" value="Genomic_DNA"/>
</dbReference>
<evidence type="ECO:0000313" key="2">
    <source>
        <dbReference type="Proteomes" id="UP000616151"/>
    </source>
</evidence>
<dbReference type="Proteomes" id="UP000616151">
    <property type="component" value="Unassembled WGS sequence"/>
</dbReference>
<gene>
    <name evidence="1" type="ORF">JHL16_22410</name>
</gene>
<evidence type="ECO:0000313" key="1">
    <source>
        <dbReference type="EMBL" id="MBK1869130.1"/>
    </source>
</evidence>
<protein>
    <submittedName>
        <fullName evidence="1">GNAT family N-acetyltransferase</fullName>
    </submittedName>
</protein>
<keyword evidence="2" id="KW-1185">Reference proteome</keyword>
<accession>A0ACC5R932</accession>
<comment type="caution">
    <text evidence="1">The sequence shown here is derived from an EMBL/GenBank/DDBJ whole genome shotgun (WGS) entry which is preliminary data.</text>
</comment>
<reference evidence="1" key="1">
    <citation type="submission" date="2021-01" db="EMBL/GenBank/DDBJ databases">
        <authorList>
            <person name="Sun Q."/>
        </authorList>
    </citation>
    <scope>NUCLEOTIDE SEQUENCE</scope>
    <source>
        <strain evidence="1">YIM B02566</strain>
    </source>
</reference>